<dbReference type="AlphaFoldDB" id="A0A1N7KKN4"/>
<evidence type="ECO:0000313" key="2">
    <source>
        <dbReference type="Proteomes" id="UP000186795"/>
    </source>
</evidence>
<protein>
    <submittedName>
        <fullName evidence="1">Uncharacterized protein</fullName>
    </submittedName>
</protein>
<gene>
    <name evidence="1" type="ORF">SAMN05421790_103133</name>
</gene>
<keyword evidence="2" id="KW-1185">Reference proteome</keyword>
<sequence>MSSFGFHQAPPELIPVLFIKSFTSVFRHFRHANVQLAPIFQKSVSDLSILLVGTAYIPKGISIRKIWRWVDGKVRRDRPFTGIQEV</sequence>
<reference evidence="2" key="1">
    <citation type="submission" date="2017-01" db="EMBL/GenBank/DDBJ databases">
        <authorList>
            <person name="Varghese N."/>
            <person name="Submissions S."/>
        </authorList>
    </citation>
    <scope>NUCLEOTIDE SEQUENCE [LARGE SCALE GENOMIC DNA]</scope>
    <source>
        <strain evidence="2">DSM 45196</strain>
    </source>
</reference>
<evidence type="ECO:0000313" key="1">
    <source>
        <dbReference type="EMBL" id="SIS62172.1"/>
    </source>
</evidence>
<dbReference type="Proteomes" id="UP000186795">
    <property type="component" value="Unassembled WGS sequence"/>
</dbReference>
<accession>A0A1N7KKN4</accession>
<name>A0A1N7KKN4_9BACL</name>
<dbReference type="EMBL" id="FTOD01000003">
    <property type="protein sequence ID" value="SIS62172.1"/>
    <property type="molecule type" value="Genomic_DNA"/>
</dbReference>
<proteinExistence type="predicted"/>
<organism evidence="1 2">
    <name type="scientific">Kroppenstedtia eburnea</name>
    <dbReference type="NCBI Taxonomy" id="714067"/>
    <lineage>
        <taxon>Bacteria</taxon>
        <taxon>Bacillati</taxon>
        <taxon>Bacillota</taxon>
        <taxon>Bacilli</taxon>
        <taxon>Bacillales</taxon>
        <taxon>Thermoactinomycetaceae</taxon>
        <taxon>Kroppenstedtia</taxon>
    </lineage>
</organism>